<evidence type="ECO:0000313" key="3">
    <source>
        <dbReference type="EMBL" id="SVB74117.1"/>
    </source>
</evidence>
<keyword evidence="1" id="KW-0812">Transmembrane</keyword>
<dbReference type="Pfam" id="PF13475">
    <property type="entry name" value="DUF4116"/>
    <property type="match status" value="2"/>
</dbReference>
<feature type="transmembrane region" description="Helical" evidence="1">
    <location>
        <begin position="18"/>
        <end position="43"/>
    </location>
</feature>
<dbReference type="InterPro" id="IPR025197">
    <property type="entry name" value="DUF4116"/>
</dbReference>
<feature type="domain" description="DUF4116" evidence="2">
    <location>
        <begin position="73"/>
        <end position="108"/>
    </location>
</feature>
<dbReference type="EMBL" id="UINC01055346">
    <property type="protein sequence ID" value="SVB74117.1"/>
    <property type="molecule type" value="Genomic_DNA"/>
</dbReference>
<reference evidence="3" key="1">
    <citation type="submission" date="2018-05" db="EMBL/GenBank/DDBJ databases">
        <authorList>
            <person name="Lanie J.A."/>
            <person name="Ng W.-L."/>
            <person name="Kazmierczak K.M."/>
            <person name="Andrzejewski T.M."/>
            <person name="Davidsen T.M."/>
            <person name="Wayne K.J."/>
            <person name="Tettelin H."/>
            <person name="Glass J.I."/>
            <person name="Rusch D."/>
            <person name="Podicherti R."/>
            <person name="Tsui H.-C.T."/>
            <person name="Winkler M.E."/>
        </authorList>
    </citation>
    <scope>NUCLEOTIDE SEQUENCE</scope>
</reference>
<name>A0A382GHJ8_9ZZZZ</name>
<gene>
    <name evidence="3" type="ORF">METZ01_LOCUS226971</name>
</gene>
<organism evidence="3">
    <name type="scientific">marine metagenome</name>
    <dbReference type="NCBI Taxonomy" id="408172"/>
    <lineage>
        <taxon>unclassified sequences</taxon>
        <taxon>metagenomes</taxon>
        <taxon>ecological metagenomes</taxon>
    </lineage>
</organism>
<accession>A0A382GHJ8</accession>
<sequence>MLKKCDYFLEEKQEWKTLISLFLIFLVAILFGFWQLICIADILTFKVLRHNKKHVLSLFKRPRQRNFGYPSYHHFTKLPKSLRDDKEVVLAAVRNDGEILFKLNKQFQQDRDLVIAALSNNPNIIRFLDHEFRDDKEIIKLIFKINRNLVKYASASVRKDKDFLENELGLDEIELFRHGHYDIRRTKGVYVPALKKSPSLCNLFRSNTLLKLDFSSLPIKSREVIYQSYERRSKEKDLFFLAKTKRHFLS</sequence>
<protein>
    <recommendedName>
        <fullName evidence="2">DUF4116 domain-containing protein</fullName>
    </recommendedName>
</protein>
<keyword evidence="1" id="KW-0472">Membrane</keyword>
<feature type="domain" description="DUF4116" evidence="2">
    <location>
        <begin position="110"/>
        <end position="155"/>
    </location>
</feature>
<evidence type="ECO:0000256" key="1">
    <source>
        <dbReference type="SAM" id="Phobius"/>
    </source>
</evidence>
<proteinExistence type="predicted"/>
<dbReference type="AlphaFoldDB" id="A0A382GHJ8"/>
<evidence type="ECO:0000259" key="2">
    <source>
        <dbReference type="Pfam" id="PF13475"/>
    </source>
</evidence>
<keyword evidence="1" id="KW-1133">Transmembrane helix</keyword>